<dbReference type="Proteomes" id="UP001211065">
    <property type="component" value="Unassembled WGS sequence"/>
</dbReference>
<accession>A0AAD5U5C2</accession>
<protein>
    <submittedName>
        <fullName evidence="3">Uncharacterized protein</fullName>
    </submittedName>
</protein>
<evidence type="ECO:0000313" key="3">
    <source>
        <dbReference type="EMBL" id="KAJ3221855.1"/>
    </source>
</evidence>
<sequence length="141" mass="15582">MVAILKNQLKETFTYHALVSLYVLFITYVFSIFVIDIIKGIEEVEVVAENGSMDSARESELINNEENVGGLNTSNATEGETHQLKNKGKTAEVGPSIAVYPVAVEANKTPLPQFGSTYTAEKLEKHFDEDYSFTSKVLPAF</sequence>
<dbReference type="EMBL" id="JADGJW010000205">
    <property type="protein sequence ID" value="KAJ3221855.1"/>
    <property type="molecule type" value="Genomic_DNA"/>
</dbReference>
<dbReference type="AlphaFoldDB" id="A0AAD5U5C2"/>
<feature type="transmembrane region" description="Helical" evidence="2">
    <location>
        <begin position="15"/>
        <end position="35"/>
    </location>
</feature>
<keyword evidence="2" id="KW-1133">Transmembrane helix</keyword>
<organism evidence="3 4">
    <name type="scientific">Clydaea vesicula</name>
    <dbReference type="NCBI Taxonomy" id="447962"/>
    <lineage>
        <taxon>Eukaryota</taxon>
        <taxon>Fungi</taxon>
        <taxon>Fungi incertae sedis</taxon>
        <taxon>Chytridiomycota</taxon>
        <taxon>Chytridiomycota incertae sedis</taxon>
        <taxon>Chytridiomycetes</taxon>
        <taxon>Lobulomycetales</taxon>
        <taxon>Lobulomycetaceae</taxon>
        <taxon>Clydaea</taxon>
    </lineage>
</organism>
<feature type="region of interest" description="Disordered" evidence="1">
    <location>
        <begin position="64"/>
        <end position="89"/>
    </location>
</feature>
<evidence type="ECO:0000256" key="1">
    <source>
        <dbReference type="SAM" id="MobiDB-lite"/>
    </source>
</evidence>
<evidence type="ECO:0000313" key="4">
    <source>
        <dbReference type="Proteomes" id="UP001211065"/>
    </source>
</evidence>
<name>A0AAD5U5C2_9FUNG</name>
<keyword evidence="2" id="KW-0472">Membrane</keyword>
<feature type="compositionally biased region" description="Polar residues" evidence="1">
    <location>
        <begin position="64"/>
        <end position="78"/>
    </location>
</feature>
<reference evidence="3" key="1">
    <citation type="submission" date="2020-05" db="EMBL/GenBank/DDBJ databases">
        <title>Phylogenomic resolution of chytrid fungi.</title>
        <authorList>
            <person name="Stajich J.E."/>
            <person name="Amses K."/>
            <person name="Simmons R."/>
            <person name="Seto K."/>
            <person name="Myers J."/>
            <person name="Bonds A."/>
            <person name="Quandt C.A."/>
            <person name="Barry K."/>
            <person name="Liu P."/>
            <person name="Grigoriev I."/>
            <person name="Longcore J.E."/>
            <person name="James T.Y."/>
        </authorList>
    </citation>
    <scope>NUCLEOTIDE SEQUENCE</scope>
    <source>
        <strain evidence="3">JEL0476</strain>
    </source>
</reference>
<gene>
    <name evidence="3" type="ORF">HK099_003039</name>
</gene>
<comment type="caution">
    <text evidence="3">The sequence shown here is derived from an EMBL/GenBank/DDBJ whole genome shotgun (WGS) entry which is preliminary data.</text>
</comment>
<proteinExistence type="predicted"/>
<evidence type="ECO:0000256" key="2">
    <source>
        <dbReference type="SAM" id="Phobius"/>
    </source>
</evidence>
<keyword evidence="2" id="KW-0812">Transmembrane</keyword>
<keyword evidence="4" id="KW-1185">Reference proteome</keyword>